<dbReference type="InterPro" id="IPR034660">
    <property type="entry name" value="DinB/YfiT-like"/>
</dbReference>
<proteinExistence type="predicted"/>
<evidence type="ECO:0000313" key="2">
    <source>
        <dbReference type="EMBL" id="MEC0227277.1"/>
    </source>
</evidence>
<dbReference type="SUPFAM" id="SSF109854">
    <property type="entry name" value="DinB/YfiT-like putative metalloenzymes"/>
    <property type="match status" value="1"/>
</dbReference>
<reference evidence="2 3" key="1">
    <citation type="submission" date="2023-03" db="EMBL/GenBank/DDBJ databases">
        <title>Bacillus Genome Sequencing.</title>
        <authorList>
            <person name="Dunlap C."/>
        </authorList>
    </citation>
    <scope>NUCLEOTIDE SEQUENCE [LARGE SCALE GENOMIC DNA]</scope>
    <source>
        <strain evidence="2 3">BD-533</strain>
    </source>
</reference>
<dbReference type="Proteomes" id="UP001338137">
    <property type="component" value="Unassembled WGS sequence"/>
</dbReference>
<keyword evidence="2" id="KW-0378">Hydrolase</keyword>
<evidence type="ECO:0000313" key="3">
    <source>
        <dbReference type="Proteomes" id="UP001338137"/>
    </source>
</evidence>
<sequence length="174" mass="20721">MDKIRYPIGQFEANPHFSKVERIHCIHQIADIVKTLRDVVNPLNYDQLQVSYRPGGWSTQQIIHHMADNDMNAYLRLKRALTEDEPIANSYREDLFAELNEYKNMPIEMSVLLLEQLHKRMNTLLNSLRTEEFQRKFKTQALGLITIDIALQRFVWHNQHHISQIKLLKDSKRW</sequence>
<protein>
    <submittedName>
        <fullName evidence="2">Metal-dependent hydrolase</fullName>
    </submittedName>
</protein>
<comment type="caution">
    <text evidence="2">The sequence shown here is derived from an EMBL/GenBank/DDBJ whole genome shotgun (WGS) entry which is preliminary data.</text>
</comment>
<dbReference type="NCBIfam" id="NF009807">
    <property type="entry name" value="PRK13291.1"/>
    <property type="match status" value="1"/>
</dbReference>
<dbReference type="RefSeq" id="WP_326071623.1">
    <property type="nucleotide sequence ID" value="NZ_JARLKY010000018.1"/>
</dbReference>
<gene>
    <name evidence="2" type="ORF">P4I72_09085</name>
</gene>
<keyword evidence="3" id="KW-1185">Reference proteome</keyword>
<organism evidence="2 3">
    <name type="scientific">Paenibacillus alba</name>
    <dbReference type="NCBI Taxonomy" id="1197127"/>
    <lineage>
        <taxon>Bacteria</taxon>
        <taxon>Bacillati</taxon>
        <taxon>Bacillota</taxon>
        <taxon>Bacilli</taxon>
        <taxon>Bacillales</taxon>
        <taxon>Paenibacillaceae</taxon>
        <taxon>Paenibacillus</taxon>
    </lineage>
</organism>
<name>A0ABU6G1Y0_9BACL</name>
<dbReference type="InterPro" id="IPR024775">
    <property type="entry name" value="DinB-like"/>
</dbReference>
<dbReference type="GO" id="GO:0016787">
    <property type="term" value="F:hydrolase activity"/>
    <property type="evidence" value="ECO:0007669"/>
    <property type="project" value="UniProtKB-KW"/>
</dbReference>
<accession>A0ABU6G1Y0</accession>
<dbReference type="EMBL" id="JARLKY010000018">
    <property type="protein sequence ID" value="MEC0227277.1"/>
    <property type="molecule type" value="Genomic_DNA"/>
</dbReference>
<dbReference type="Gene3D" id="1.20.120.450">
    <property type="entry name" value="dinb family like domain"/>
    <property type="match status" value="1"/>
</dbReference>
<dbReference type="Pfam" id="PF12867">
    <property type="entry name" value="DinB_2"/>
    <property type="match status" value="1"/>
</dbReference>
<feature type="domain" description="DinB-like" evidence="1">
    <location>
        <begin position="35"/>
        <end position="165"/>
    </location>
</feature>
<evidence type="ECO:0000259" key="1">
    <source>
        <dbReference type="Pfam" id="PF12867"/>
    </source>
</evidence>